<dbReference type="OrthoDB" id="1523121at2"/>
<dbReference type="EMBL" id="FQUS01000011">
    <property type="protein sequence ID" value="SHF63887.1"/>
    <property type="molecule type" value="Genomic_DNA"/>
</dbReference>
<dbReference type="Gene3D" id="1.25.40.10">
    <property type="entry name" value="Tetratricopeptide repeat domain"/>
    <property type="match status" value="1"/>
</dbReference>
<dbReference type="STRING" id="1194090.SAMN05443144_11148"/>
<feature type="chain" id="PRO_5012273990" evidence="1">
    <location>
        <begin position="24"/>
        <end position="409"/>
    </location>
</feature>
<feature type="signal peptide" evidence="1">
    <location>
        <begin position="1"/>
        <end position="23"/>
    </location>
</feature>
<organism evidence="2 3">
    <name type="scientific">Fodinibius roseus</name>
    <dbReference type="NCBI Taxonomy" id="1194090"/>
    <lineage>
        <taxon>Bacteria</taxon>
        <taxon>Pseudomonadati</taxon>
        <taxon>Balneolota</taxon>
        <taxon>Balneolia</taxon>
        <taxon>Balneolales</taxon>
        <taxon>Balneolaceae</taxon>
        <taxon>Fodinibius</taxon>
    </lineage>
</organism>
<dbReference type="Pfam" id="PF14559">
    <property type="entry name" value="TPR_19"/>
    <property type="match status" value="1"/>
</dbReference>
<protein>
    <submittedName>
        <fullName evidence="2">Tetratricopeptide repeat-containing protein</fullName>
    </submittedName>
</protein>
<dbReference type="PROSITE" id="PS51257">
    <property type="entry name" value="PROKAR_LIPOPROTEIN"/>
    <property type="match status" value="1"/>
</dbReference>
<evidence type="ECO:0000256" key="1">
    <source>
        <dbReference type="SAM" id="SignalP"/>
    </source>
</evidence>
<sequence>MINSYTRIASLMLAFGFFFGCSATRSSTDHTNNISSGDSGEAHFEQRITAIDQQLQSDPYNPSLYFEKGELLIKWAREKDDPDQRTPLYTEADLVLEKADSLLETRPDSSVDTLHYDQLRKVAWSSEHNRGIEQYREASSEGEYRQAAIHFNNATFIMPAEPVSYQMAGKTYFEGNELQQAIVVLERGRINVSPPPVDLLESLAFLYVETDQLQNAITIYKQARSQRKNSFSLMHGLSNAYIEAEDHHNAITILRELSDRKPDNITYRSSLASEYYKAGREKMITMTGELKEGKEFDAADFAIADSLFNQAEDHYVDIVDGQSGDAHHLYETVQFYHNKAAQYQRLLPYLDQQRETDLKKRIEQNISASVPLLEQLTEQHPTEQLWKYLYRTYSYLGMQEEAEKAKANY</sequence>
<reference evidence="2 3" key="1">
    <citation type="submission" date="2016-11" db="EMBL/GenBank/DDBJ databases">
        <authorList>
            <person name="Jaros S."/>
            <person name="Januszkiewicz K."/>
            <person name="Wedrychowicz H."/>
        </authorList>
    </citation>
    <scope>NUCLEOTIDE SEQUENCE [LARGE SCALE GENOMIC DNA]</scope>
    <source>
        <strain evidence="2 3">DSM 21986</strain>
    </source>
</reference>
<proteinExistence type="predicted"/>
<keyword evidence="1" id="KW-0732">Signal</keyword>
<dbReference type="SUPFAM" id="SSF48452">
    <property type="entry name" value="TPR-like"/>
    <property type="match status" value="1"/>
</dbReference>
<dbReference type="Proteomes" id="UP000184041">
    <property type="component" value="Unassembled WGS sequence"/>
</dbReference>
<gene>
    <name evidence="2" type="ORF">SAMN05443144_11148</name>
</gene>
<accession>A0A1M5DAA8</accession>
<name>A0A1M5DAA8_9BACT</name>
<dbReference type="AlphaFoldDB" id="A0A1M5DAA8"/>
<evidence type="ECO:0000313" key="3">
    <source>
        <dbReference type="Proteomes" id="UP000184041"/>
    </source>
</evidence>
<keyword evidence="3" id="KW-1185">Reference proteome</keyword>
<dbReference type="InterPro" id="IPR011990">
    <property type="entry name" value="TPR-like_helical_dom_sf"/>
</dbReference>
<evidence type="ECO:0000313" key="2">
    <source>
        <dbReference type="EMBL" id="SHF63887.1"/>
    </source>
</evidence>